<gene>
    <name evidence="2" type="primary">env_41</name>
    <name evidence="2" type="ORF">c1_g3_i2</name>
</gene>
<accession>A0A0K8VKY6</accession>
<feature type="transmembrane region" description="Helical" evidence="1">
    <location>
        <begin position="416"/>
        <end position="433"/>
    </location>
</feature>
<evidence type="ECO:0000256" key="1">
    <source>
        <dbReference type="SAM" id="Phobius"/>
    </source>
</evidence>
<dbReference type="AlphaFoldDB" id="A0A0K8VKY6"/>
<keyword evidence="1" id="KW-1133">Transmembrane helix</keyword>
<reference evidence="2" key="1">
    <citation type="submission" date="2015-06" db="EMBL/GenBank/DDBJ databases">
        <authorList>
            <person name="Hoefler B.C."/>
            <person name="Straight P.D."/>
        </authorList>
    </citation>
    <scope>NUCLEOTIDE SEQUENCE</scope>
</reference>
<organism evidence="2">
    <name type="scientific">Bactrocera latifrons</name>
    <name type="common">Malaysian fruit fly</name>
    <name type="synonym">Chaetodacus latifrons</name>
    <dbReference type="NCBI Taxonomy" id="174628"/>
    <lineage>
        <taxon>Eukaryota</taxon>
        <taxon>Metazoa</taxon>
        <taxon>Ecdysozoa</taxon>
        <taxon>Arthropoda</taxon>
        <taxon>Hexapoda</taxon>
        <taxon>Insecta</taxon>
        <taxon>Pterygota</taxon>
        <taxon>Neoptera</taxon>
        <taxon>Endopterygota</taxon>
        <taxon>Diptera</taxon>
        <taxon>Brachycera</taxon>
        <taxon>Muscomorpha</taxon>
        <taxon>Tephritoidea</taxon>
        <taxon>Tephritidae</taxon>
        <taxon>Bactrocera</taxon>
        <taxon>Bactrocera</taxon>
    </lineage>
</organism>
<proteinExistence type="predicted"/>
<dbReference type="EMBL" id="GDHF01012768">
    <property type="protein sequence ID" value="JAI39546.1"/>
    <property type="molecule type" value="Transcribed_RNA"/>
</dbReference>
<dbReference type="InterPro" id="IPR009882">
    <property type="entry name" value="Gypsy"/>
</dbReference>
<sequence length="470" mass="54404">MMEEGIGKIQTGTYRIIHMTNITEYSTILRELNRNFIRNIPANNPLYPFITDEISNINITINNILPKYKNKRSLDYIGSAWKWIAGNPDHDDLIAINSKFKEVIENNNQQLIINKNILERINNITEISNSIIKSLGSSNELQTALILQYKWKIDIIKDELENIKRAIHLTKANIINSVIINNQEAHRINKIFVEENLQFGSLEESLNFADVQIAVKQNLLIYMIKIPKTGKEICKSIIIKPLSKNETILKINFEKILKCNEEYYGIEKDCKIINEIQICKQTQIVNLENENCIKNLIRNKPYKCTVTNTEHVKNIVEINNGLILLNNFEGNITANNNTRKLRGSYLIRIFNETIRINNMNFTTLEQHSLRPLPALIQHSNSNSEFEEVLSLKLMKELNIKNIKKISSLNLLVKSSLFTHFGLLALVLTIIAIFRCKKRVKPEIIISKPESFQMPVIKRTQHRSLNDIPFF</sequence>
<keyword evidence="1" id="KW-0472">Membrane</keyword>
<protein>
    <submittedName>
        <fullName evidence="2">Retrovirus-related Env polyprotein from transposon gypsy</fullName>
    </submittedName>
</protein>
<name>A0A0K8VKY6_BACLA</name>
<keyword evidence="1" id="KW-0812">Transmembrane</keyword>
<dbReference type="Pfam" id="PF07253">
    <property type="entry name" value="Gypsy"/>
    <property type="match status" value="1"/>
</dbReference>
<evidence type="ECO:0000313" key="2">
    <source>
        <dbReference type="EMBL" id="JAI39546.1"/>
    </source>
</evidence>